<evidence type="ECO:0000256" key="1">
    <source>
        <dbReference type="ARBA" id="ARBA00010645"/>
    </source>
</evidence>
<dbReference type="RefSeq" id="WP_066811978.1">
    <property type="nucleotide sequence ID" value="NZ_CP012661.1"/>
</dbReference>
<dbReference type="PATRIC" id="fig|1335048.3.peg.1595"/>
<dbReference type="SUPFAM" id="SSF54285">
    <property type="entry name" value="MoaD/ThiS"/>
    <property type="match status" value="1"/>
</dbReference>
<keyword evidence="4" id="KW-1185">Reference proteome</keyword>
<reference evidence="3 4" key="1">
    <citation type="submission" date="2015-09" db="EMBL/GenBank/DDBJ databases">
        <title>Complete genome sequence of Defluviimonas alba cai42t isolated from an oilfield in Xinjiang.</title>
        <authorList>
            <person name="Geng S."/>
            <person name="Pan X."/>
            <person name="Wu X."/>
        </authorList>
    </citation>
    <scope>NUCLEOTIDE SEQUENCE [LARGE SCALE GENOMIC DNA]</scope>
    <source>
        <strain evidence="4">cai42</strain>
    </source>
</reference>
<proteinExistence type="inferred from homology"/>
<evidence type="ECO:0000313" key="4">
    <source>
        <dbReference type="Proteomes" id="UP000076128"/>
    </source>
</evidence>
<dbReference type="AlphaFoldDB" id="A0A159Z1G1"/>
<dbReference type="HAMAP" id="MF_00460">
    <property type="entry name" value="UPF0125_RnfH"/>
    <property type="match status" value="1"/>
</dbReference>
<dbReference type="InterPro" id="IPR037021">
    <property type="entry name" value="RnfH_sf"/>
</dbReference>
<dbReference type="PANTHER" id="PTHR37483">
    <property type="entry name" value="UPF0125 PROTEIN RATB"/>
    <property type="match status" value="1"/>
</dbReference>
<gene>
    <name evidence="3" type="ORF">AKL17_1533</name>
</gene>
<protein>
    <recommendedName>
        <fullName evidence="2">UPF0125 protein AKL17_1533</fullName>
    </recommendedName>
</protein>
<comment type="similarity">
    <text evidence="1 2">Belongs to the UPF0125 (RnfH) family.</text>
</comment>
<dbReference type="OrthoDB" id="9796575at2"/>
<dbReference type="STRING" id="1335048.AKL17_1533"/>
<evidence type="ECO:0000313" key="3">
    <source>
        <dbReference type="EMBL" id="AMY68786.1"/>
    </source>
</evidence>
<sequence length="85" mass="9585">MIVGVAYAKPTVQVWKHVDVPEAATPREAIERSGLLAQFPEIDLAVMKVGIFGQICTLDRPLKEGDRVEIYRPIHPEAEFLEKTR</sequence>
<evidence type="ECO:0000256" key="2">
    <source>
        <dbReference type="HAMAP-Rule" id="MF_00460"/>
    </source>
</evidence>
<accession>A0A159Z1G1</accession>
<dbReference type="Pfam" id="PF03658">
    <property type="entry name" value="Ub-RnfH"/>
    <property type="match status" value="1"/>
</dbReference>
<dbReference type="EMBL" id="CP012661">
    <property type="protein sequence ID" value="AMY68786.1"/>
    <property type="molecule type" value="Genomic_DNA"/>
</dbReference>
<dbReference type="InterPro" id="IPR005346">
    <property type="entry name" value="RnfH"/>
</dbReference>
<dbReference type="PANTHER" id="PTHR37483:SF1">
    <property type="entry name" value="UPF0125 PROTEIN RATB"/>
    <property type="match status" value="1"/>
</dbReference>
<organism evidence="3 4">
    <name type="scientific">Frigidibacter mobilis</name>
    <dbReference type="NCBI Taxonomy" id="1335048"/>
    <lineage>
        <taxon>Bacteria</taxon>
        <taxon>Pseudomonadati</taxon>
        <taxon>Pseudomonadota</taxon>
        <taxon>Alphaproteobacteria</taxon>
        <taxon>Rhodobacterales</taxon>
        <taxon>Paracoccaceae</taxon>
        <taxon>Frigidibacter</taxon>
    </lineage>
</organism>
<dbReference type="KEGG" id="daa:AKL17_1533"/>
<dbReference type="Proteomes" id="UP000076128">
    <property type="component" value="Chromosome"/>
</dbReference>
<name>A0A159Z1G1_9RHOB</name>
<dbReference type="Gene3D" id="3.10.20.280">
    <property type="entry name" value="RnfH-like"/>
    <property type="match status" value="1"/>
</dbReference>
<dbReference type="InterPro" id="IPR016155">
    <property type="entry name" value="Mopterin_synth/thiamin_S_b"/>
</dbReference>